<dbReference type="InterPro" id="IPR000387">
    <property type="entry name" value="Tyr_Pase_dom"/>
</dbReference>
<evidence type="ECO:0000313" key="9">
    <source>
        <dbReference type="WBParaSite" id="HDID_0000064201-mRNA-1"/>
    </source>
</evidence>
<dbReference type="GO" id="GO:0004721">
    <property type="term" value="F:phosphoprotein phosphatase activity"/>
    <property type="evidence" value="ECO:0007669"/>
    <property type="project" value="UniProtKB-KW"/>
</dbReference>
<dbReference type="PROSITE" id="PS00383">
    <property type="entry name" value="TYR_PHOSPHATASE_1"/>
    <property type="match status" value="1"/>
</dbReference>
<dbReference type="InterPro" id="IPR029021">
    <property type="entry name" value="Prot-tyrosine_phosphatase-like"/>
</dbReference>
<dbReference type="STRING" id="6216.A0A0R3S8X5"/>
<dbReference type="InterPro" id="IPR016130">
    <property type="entry name" value="Tyr_Pase_AS"/>
</dbReference>
<evidence type="ECO:0000259" key="4">
    <source>
        <dbReference type="PROSITE" id="PS50056"/>
    </source>
</evidence>
<dbReference type="InterPro" id="IPR020422">
    <property type="entry name" value="TYR_PHOSPHATASE_DUAL_dom"/>
</dbReference>
<evidence type="ECO:0000259" key="3">
    <source>
        <dbReference type="PROSITE" id="PS50054"/>
    </source>
</evidence>
<dbReference type="PANTHER" id="PTHR10367">
    <property type="entry name" value="MRNA-CAPPING ENZYME"/>
    <property type="match status" value="1"/>
</dbReference>
<dbReference type="Proteomes" id="UP000274504">
    <property type="component" value="Unassembled WGS sequence"/>
</dbReference>
<dbReference type="Proteomes" id="UP000321570">
    <property type="component" value="Unassembled WGS sequence"/>
</dbReference>
<protein>
    <submittedName>
        <fullName evidence="9">TYR_PHOSPHATASE_2 domain-containing protein</fullName>
    </submittedName>
</protein>
<organism evidence="9">
    <name type="scientific">Hymenolepis diminuta</name>
    <name type="common">Rat tapeworm</name>
    <dbReference type="NCBI Taxonomy" id="6216"/>
    <lineage>
        <taxon>Eukaryota</taxon>
        <taxon>Metazoa</taxon>
        <taxon>Spiralia</taxon>
        <taxon>Lophotrochozoa</taxon>
        <taxon>Platyhelminthes</taxon>
        <taxon>Cestoda</taxon>
        <taxon>Eucestoda</taxon>
        <taxon>Cyclophyllidea</taxon>
        <taxon>Hymenolepididae</taxon>
        <taxon>Hymenolepis</taxon>
    </lineage>
</organism>
<gene>
    <name evidence="5" type="ORF">HDID_LOCUS643</name>
    <name evidence="6" type="ORF">WMSIL1_LOCUS11104</name>
</gene>
<evidence type="ECO:0000313" key="5">
    <source>
        <dbReference type="EMBL" id="VDL17147.1"/>
    </source>
</evidence>
<dbReference type="InterPro" id="IPR000340">
    <property type="entry name" value="Dual-sp_phosphatase_cat-dom"/>
</dbReference>
<dbReference type="PANTHER" id="PTHR10367:SF9">
    <property type="entry name" value="DUAL-SPECIFICITY PHOSPHATASE 11 (RNA_RNP COMPLEX 1-INTERACTING)"/>
    <property type="match status" value="1"/>
</dbReference>
<keyword evidence="8" id="KW-1185">Reference proteome</keyword>
<dbReference type="InterPro" id="IPR051029">
    <property type="entry name" value="mRNA_Capping_Enz/RNA_Phosphat"/>
</dbReference>
<sequence length="182" mass="21036">MPRYPPPRWLDYAPLGLPIHGTPLLPVKLPIPKEKSQNIPRNCWFTDNDLLNYCLDQNRPLNAVIDLTFTNYYDPKLFTLRDVQHHKIFIEGNVMPNESTVNQFIEHVKSLVEQSPEGLIAIHCTHGINRTGYLICRYLIDILGWSPGRALSEFTKARGYAIERDNYVADLLSRRKGLTDEY</sequence>
<proteinExistence type="predicted"/>
<reference evidence="9" key="1">
    <citation type="submission" date="2017-02" db="UniProtKB">
        <authorList>
            <consortium name="WormBaseParasite"/>
        </authorList>
    </citation>
    <scope>IDENTIFICATION</scope>
</reference>
<dbReference type="EMBL" id="UYSG01000088">
    <property type="protein sequence ID" value="VDL17147.1"/>
    <property type="molecule type" value="Genomic_DNA"/>
</dbReference>
<dbReference type="SUPFAM" id="SSF52799">
    <property type="entry name" value="(Phosphotyrosine protein) phosphatases II"/>
    <property type="match status" value="1"/>
</dbReference>
<dbReference type="SMART" id="SM00195">
    <property type="entry name" value="DSPc"/>
    <property type="match status" value="1"/>
</dbReference>
<feature type="domain" description="Tyrosine specific protein phosphatases" evidence="4">
    <location>
        <begin position="102"/>
        <end position="169"/>
    </location>
</feature>
<dbReference type="GO" id="GO:0004651">
    <property type="term" value="F:polynucleotide 5'-phosphatase activity"/>
    <property type="evidence" value="ECO:0007669"/>
    <property type="project" value="TreeGrafter"/>
</dbReference>
<dbReference type="AlphaFoldDB" id="A0A0R3S8X5"/>
<evidence type="ECO:0000256" key="2">
    <source>
        <dbReference type="ARBA" id="ARBA00022912"/>
    </source>
</evidence>
<accession>A0A0R3S8X5</accession>
<dbReference type="PROSITE" id="PS50056">
    <property type="entry name" value="TYR_PHOSPHATASE_2"/>
    <property type="match status" value="1"/>
</dbReference>
<evidence type="ECO:0000313" key="6">
    <source>
        <dbReference type="EMBL" id="VUZ52626.1"/>
    </source>
</evidence>
<dbReference type="PROSITE" id="PS50054">
    <property type="entry name" value="TYR_PHOSPHATASE_DUAL"/>
    <property type="match status" value="1"/>
</dbReference>
<evidence type="ECO:0000313" key="7">
    <source>
        <dbReference type="Proteomes" id="UP000274504"/>
    </source>
</evidence>
<evidence type="ECO:0000313" key="8">
    <source>
        <dbReference type="Proteomes" id="UP000321570"/>
    </source>
</evidence>
<dbReference type="WBParaSite" id="HDID_0000064201-mRNA-1">
    <property type="protein sequence ID" value="HDID_0000064201-mRNA-1"/>
    <property type="gene ID" value="HDID_0000064201"/>
</dbReference>
<name>A0A0R3S8X5_HYMDI</name>
<keyword evidence="2" id="KW-0904">Protein phosphatase</keyword>
<dbReference type="Gene3D" id="3.90.190.10">
    <property type="entry name" value="Protein tyrosine phosphatase superfamily"/>
    <property type="match status" value="1"/>
</dbReference>
<keyword evidence="1" id="KW-0378">Hydrolase</keyword>
<dbReference type="EMBL" id="CABIJS010000510">
    <property type="protein sequence ID" value="VUZ52626.1"/>
    <property type="molecule type" value="Genomic_DNA"/>
</dbReference>
<dbReference type="OrthoDB" id="200924at2759"/>
<feature type="domain" description="Tyrosine-protein phosphatase" evidence="3">
    <location>
        <begin position="31"/>
        <end position="180"/>
    </location>
</feature>
<evidence type="ECO:0000256" key="1">
    <source>
        <dbReference type="ARBA" id="ARBA00022801"/>
    </source>
</evidence>
<reference evidence="6 8" key="3">
    <citation type="submission" date="2019-07" db="EMBL/GenBank/DDBJ databases">
        <authorList>
            <person name="Jastrzebski P J."/>
            <person name="Paukszto L."/>
            <person name="Jastrzebski P J."/>
        </authorList>
    </citation>
    <scope>NUCLEOTIDE SEQUENCE [LARGE SCALE GENOMIC DNA]</scope>
    <source>
        <strain evidence="6 8">WMS-il1</strain>
    </source>
</reference>
<reference evidence="5 7" key="2">
    <citation type="submission" date="2018-11" db="EMBL/GenBank/DDBJ databases">
        <authorList>
            <consortium name="Pathogen Informatics"/>
        </authorList>
    </citation>
    <scope>NUCLEOTIDE SEQUENCE [LARGE SCALE GENOMIC DNA]</scope>
</reference>
<dbReference type="Pfam" id="PF00782">
    <property type="entry name" value="DSPc"/>
    <property type="match status" value="1"/>
</dbReference>